<keyword evidence="2" id="KW-1185">Reference proteome</keyword>
<evidence type="ECO:0000313" key="1">
    <source>
        <dbReference type="EMBL" id="MDX8480766.1"/>
    </source>
</evidence>
<protein>
    <submittedName>
        <fullName evidence="1">Uncharacterized protein</fullName>
    </submittedName>
</protein>
<dbReference type="EMBL" id="JAVIIW010000024">
    <property type="protein sequence ID" value="MDX8480766.1"/>
    <property type="molecule type" value="Genomic_DNA"/>
</dbReference>
<accession>A0ABU4Y1E7</accession>
<reference evidence="1 2" key="1">
    <citation type="submission" date="2023-08" db="EMBL/GenBank/DDBJ databases">
        <title>Implementing the SeqCode for naming new Mesorhizobium species isolated from Vachellia karroo root nodules.</title>
        <authorList>
            <person name="Van Lill M."/>
        </authorList>
    </citation>
    <scope>NUCLEOTIDE SEQUENCE [LARGE SCALE GENOMIC DNA]</scope>
    <source>
        <strain evidence="1 2">VK24D</strain>
    </source>
</reference>
<organism evidence="1 2">
    <name type="scientific">Mesorhizobium album</name>
    <dbReference type="NCBI Taxonomy" id="3072314"/>
    <lineage>
        <taxon>Bacteria</taxon>
        <taxon>Pseudomonadati</taxon>
        <taxon>Pseudomonadota</taxon>
        <taxon>Alphaproteobacteria</taxon>
        <taxon>Hyphomicrobiales</taxon>
        <taxon>Phyllobacteriaceae</taxon>
        <taxon>Mesorhizobium</taxon>
    </lineage>
</organism>
<name>A0ABU4Y1E7_9HYPH</name>
<dbReference type="Proteomes" id="UP001287059">
    <property type="component" value="Unassembled WGS sequence"/>
</dbReference>
<proteinExistence type="predicted"/>
<comment type="caution">
    <text evidence="1">The sequence shown here is derived from an EMBL/GenBank/DDBJ whole genome shotgun (WGS) entry which is preliminary data.</text>
</comment>
<evidence type="ECO:0000313" key="2">
    <source>
        <dbReference type="Proteomes" id="UP001287059"/>
    </source>
</evidence>
<dbReference type="RefSeq" id="WP_320289073.1">
    <property type="nucleotide sequence ID" value="NZ_JAVIIW010000024.1"/>
</dbReference>
<gene>
    <name evidence="1" type="ORF">RFN28_20170</name>
</gene>
<sequence length="129" mass="14547">MNTESALVRLPDGVSLSAFVPVAYFDKHMDCLRVVTMDRSVTEHRVDGFLTLHKSNHRLDLDPEYVGFTIKGIRHLFESVGLDLNGVHRLADIIDRLVKHRPGSAMSTVLELVYRDFKENGDLEVDLAA</sequence>